<evidence type="ECO:0000256" key="1">
    <source>
        <dbReference type="SAM" id="MobiDB-lite"/>
    </source>
</evidence>
<evidence type="ECO:0000313" key="3">
    <source>
        <dbReference type="Proteomes" id="UP000245119"/>
    </source>
</evidence>
<comment type="caution">
    <text evidence="2">The sequence shown here is derived from an EMBL/GenBank/DDBJ whole genome shotgun (WGS) entry which is preliminary data.</text>
</comment>
<evidence type="ECO:0000313" key="2">
    <source>
        <dbReference type="EMBL" id="PVD39184.1"/>
    </source>
</evidence>
<accession>A0A2T7Q0I6</accession>
<name>A0A2T7Q0I6_POMCA</name>
<dbReference type="EMBL" id="PZQS01000001">
    <property type="protein sequence ID" value="PVD39184.1"/>
    <property type="molecule type" value="Genomic_DNA"/>
</dbReference>
<dbReference type="AlphaFoldDB" id="A0A2T7Q0I6"/>
<keyword evidence="3" id="KW-1185">Reference proteome</keyword>
<gene>
    <name evidence="2" type="ORF">C0Q70_01812</name>
</gene>
<dbReference type="Proteomes" id="UP000245119">
    <property type="component" value="Linkage Group LG1"/>
</dbReference>
<feature type="region of interest" description="Disordered" evidence="1">
    <location>
        <begin position="33"/>
        <end position="60"/>
    </location>
</feature>
<sequence length="60" mass="6536">MATKERISPAAPPTAVLLHPPVIHLHYVTLRLRRDTEGSHSPTRGTSRNGGTMMSFILTG</sequence>
<organism evidence="2 3">
    <name type="scientific">Pomacea canaliculata</name>
    <name type="common">Golden apple snail</name>
    <dbReference type="NCBI Taxonomy" id="400727"/>
    <lineage>
        <taxon>Eukaryota</taxon>
        <taxon>Metazoa</taxon>
        <taxon>Spiralia</taxon>
        <taxon>Lophotrochozoa</taxon>
        <taxon>Mollusca</taxon>
        <taxon>Gastropoda</taxon>
        <taxon>Caenogastropoda</taxon>
        <taxon>Architaenioglossa</taxon>
        <taxon>Ampullarioidea</taxon>
        <taxon>Ampullariidae</taxon>
        <taxon>Pomacea</taxon>
    </lineage>
</organism>
<protein>
    <submittedName>
        <fullName evidence="2">Uncharacterized protein</fullName>
    </submittedName>
</protein>
<proteinExistence type="predicted"/>
<reference evidence="2 3" key="1">
    <citation type="submission" date="2018-04" db="EMBL/GenBank/DDBJ databases">
        <title>The genome of golden apple snail Pomacea canaliculata provides insight into stress tolerance and invasive adaptation.</title>
        <authorList>
            <person name="Liu C."/>
            <person name="Liu B."/>
            <person name="Ren Y."/>
            <person name="Zhang Y."/>
            <person name="Wang H."/>
            <person name="Li S."/>
            <person name="Jiang F."/>
            <person name="Yin L."/>
            <person name="Zhang G."/>
            <person name="Qian W."/>
            <person name="Fan W."/>
        </authorList>
    </citation>
    <scope>NUCLEOTIDE SEQUENCE [LARGE SCALE GENOMIC DNA]</scope>
    <source>
        <strain evidence="2">SZHN2017</strain>
        <tissue evidence="2">Muscle</tissue>
    </source>
</reference>
<feature type="compositionally biased region" description="Polar residues" evidence="1">
    <location>
        <begin position="39"/>
        <end position="52"/>
    </location>
</feature>